<keyword evidence="9" id="KW-0732">Signal</keyword>
<dbReference type="InterPro" id="IPR009231">
    <property type="entry name" value="Chloride_chnl_CLIC-like"/>
</dbReference>
<dbReference type="OMA" id="MTWWQLI"/>
<dbReference type="AlphaFoldDB" id="A0A7M7M854"/>
<dbReference type="PANTHER" id="PTHR34093:SF1">
    <property type="entry name" value="CHLORIDE CHANNEL CLIC-LIKE PROTEIN 1"/>
    <property type="match status" value="1"/>
</dbReference>
<evidence type="ECO:0000256" key="2">
    <source>
        <dbReference type="ARBA" id="ARBA00005944"/>
    </source>
</evidence>
<evidence type="ECO:0000256" key="1">
    <source>
        <dbReference type="ARBA" id="ARBA00004141"/>
    </source>
</evidence>
<comment type="similarity">
    <text evidence="2">Belongs to the chloride channel MCLC family.</text>
</comment>
<feature type="transmembrane region" description="Helical" evidence="8">
    <location>
        <begin position="329"/>
        <end position="353"/>
    </location>
</feature>
<evidence type="ECO:0000256" key="7">
    <source>
        <dbReference type="SAM" id="MobiDB-lite"/>
    </source>
</evidence>
<feature type="transmembrane region" description="Helical" evidence="8">
    <location>
        <begin position="286"/>
        <end position="308"/>
    </location>
</feature>
<feature type="chain" id="PRO_5029648918" description="Chloride channel CLIC-like protein 1" evidence="9">
    <location>
        <begin position="25"/>
        <end position="502"/>
    </location>
</feature>
<feature type="signal peptide" evidence="9">
    <location>
        <begin position="1"/>
        <end position="24"/>
    </location>
</feature>
<keyword evidence="5 8" id="KW-1133">Transmembrane helix</keyword>
<accession>A0A7M7M854</accession>
<evidence type="ECO:0000256" key="8">
    <source>
        <dbReference type="SAM" id="Phobius"/>
    </source>
</evidence>
<organism evidence="10 11">
    <name type="scientific">Nasonia vitripennis</name>
    <name type="common">Parasitic wasp</name>
    <dbReference type="NCBI Taxonomy" id="7425"/>
    <lineage>
        <taxon>Eukaryota</taxon>
        <taxon>Metazoa</taxon>
        <taxon>Ecdysozoa</taxon>
        <taxon>Arthropoda</taxon>
        <taxon>Hexapoda</taxon>
        <taxon>Insecta</taxon>
        <taxon>Pterygota</taxon>
        <taxon>Neoptera</taxon>
        <taxon>Endopterygota</taxon>
        <taxon>Hymenoptera</taxon>
        <taxon>Apocrita</taxon>
        <taxon>Proctotrupomorpha</taxon>
        <taxon>Chalcidoidea</taxon>
        <taxon>Pteromalidae</taxon>
        <taxon>Pteromalinae</taxon>
        <taxon>Nasonia</taxon>
    </lineage>
</organism>
<dbReference type="KEGG" id="nvi:100679587"/>
<protein>
    <recommendedName>
        <fullName evidence="3">Chloride channel CLIC-like protein 1</fullName>
    </recommendedName>
</protein>
<dbReference type="GO" id="GO:0005783">
    <property type="term" value="C:endoplasmic reticulum"/>
    <property type="evidence" value="ECO:0007669"/>
    <property type="project" value="TreeGrafter"/>
</dbReference>
<evidence type="ECO:0000256" key="3">
    <source>
        <dbReference type="ARBA" id="ARBA00015571"/>
    </source>
</evidence>
<evidence type="ECO:0000256" key="6">
    <source>
        <dbReference type="ARBA" id="ARBA00023136"/>
    </source>
</evidence>
<evidence type="ECO:0000256" key="4">
    <source>
        <dbReference type="ARBA" id="ARBA00022692"/>
    </source>
</evidence>
<keyword evidence="11" id="KW-1185">Reference proteome</keyword>
<dbReference type="GO" id="GO:0016020">
    <property type="term" value="C:membrane"/>
    <property type="evidence" value="ECO:0007669"/>
    <property type="project" value="UniProtKB-SubCell"/>
</dbReference>
<dbReference type="EnsemblMetazoa" id="XM_016990165">
    <property type="protein sequence ID" value="XP_016845654"/>
    <property type="gene ID" value="LOC100679587"/>
</dbReference>
<feature type="region of interest" description="Disordered" evidence="7">
    <location>
        <begin position="402"/>
        <end position="464"/>
    </location>
</feature>
<dbReference type="InParanoid" id="A0A7M7M854"/>
<evidence type="ECO:0000313" key="10">
    <source>
        <dbReference type="EnsemblMetazoa" id="XP_016845654"/>
    </source>
</evidence>
<evidence type="ECO:0000313" key="11">
    <source>
        <dbReference type="Proteomes" id="UP000002358"/>
    </source>
</evidence>
<feature type="transmembrane region" description="Helical" evidence="8">
    <location>
        <begin position="179"/>
        <end position="197"/>
    </location>
</feature>
<dbReference type="Pfam" id="PF05934">
    <property type="entry name" value="MCLC"/>
    <property type="match status" value="1"/>
</dbReference>
<reference evidence="10" key="1">
    <citation type="submission" date="2021-01" db="UniProtKB">
        <authorList>
            <consortium name="EnsemblMetazoa"/>
        </authorList>
    </citation>
    <scope>IDENTIFICATION</scope>
</reference>
<proteinExistence type="inferred from homology"/>
<dbReference type="OrthoDB" id="5837849at2759"/>
<feature type="compositionally biased region" description="Basic and acidic residues" evidence="7">
    <location>
        <begin position="423"/>
        <end position="433"/>
    </location>
</feature>
<keyword evidence="6 8" id="KW-0472">Membrane</keyword>
<name>A0A7M7M854_NASVI</name>
<evidence type="ECO:0000256" key="5">
    <source>
        <dbReference type="ARBA" id="ARBA00022989"/>
    </source>
</evidence>
<sequence length="502" mass="57604">MKYFSLHGCFSLFYFLHVISGVLCTDNVYEQISSYVQDSEYVDPSSLYYDRQSQTVKAPKMHHLSHGHSHENEIVVRSTDDHYRHCEDRSYQVFARRIINILISKANLKIENGMAIGQLDIEATVEELELLRSFGEGYCSIRKVDAIIANAIRAPQISLFDEAMNFTDKIAIYFYQHRIIFASILLIIFVTIIALKVRWTRLRIMVLLFDIIITISFMLTWWELLQEAEIKLAAQQRVYSAIPDECRQNEIGFLNSVWLFFGFGKGDCLKHLEAVMTDPNLKVMPLHAFSVMATKFFFHPLAMAGHYLSDFIENITRPLPFPVNHIAKLLLVLFMPCILATLLFVSIGGSMGIRLGPFLHLYLHGRQSATPPESLANSDRQAIEILRSEIREVSSTLAEVKPALTDKKNSPQKVKETVQSAKVETKKADKPEQDSDTNSDECPETREFEKISKEKLEDEMNELSDRKLNKIEKLEVENQQNKTQTEVKSKSSLDIVKKDRIL</sequence>
<feature type="transmembrane region" description="Helical" evidence="8">
    <location>
        <begin position="204"/>
        <end position="222"/>
    </location>
</feature>
<evidence type="ECO:0000256" key="9">
    <source>
        <dbReference type="SAM" id="SignalP"/>
    </source>
</evidence>
<dbReference type="GO" id="GO:0005254">
    <property type="term" value="F:chloride channel activity"/>
    <property type="evidence" value="ECO:0007669"/>
    <property type="project" value="TreeGrafter"/>
</dbReference>
<gene>
    <name evidence="10" type="primary">100679587</name>
</gene>
<comment type="subcellular location">
    <subcellularLocation>
        <location evidence="1">Membrane</location>
        <topology evidence="1">Multi-pass membrane protein</topology>
    </subcellularLocation>
</comment>
<keyword evidence="4 8" id="KW-0812">Transmembrane</keyword>
<dbReference type="Proteomes" id="UP000002358">
    <property type="component" value="Chromosome 1"/>
</dbReference>
<dbReference type="PANTHER" id="PTHR34093">
    <property type="entry name" value="CHLORIDE CHANNEL CLIC-LIKE PROTEIN 1"/>
    <property type="match status" value="1"/>
</dbReference>
<feature type="compositionally biased region" description="Basic and acidic residues" evidence="7">
    <location>
        <begin position="404"/>
        <end position="416"/>
    </location>
</feature>
<feature type="compositionally biased region" description="Basic and acidic residues" evidence="7">
    <location>
        <begin position="443"/>
        <end position="464"/>
    </location>
</feature>